<reference evidence="2" key="1">
    <citation type="submission" date="2021-11" db="EMBL/GenBank/DDBJ databases">
        <title>Genome sequence.</title>
        <authorList>
            <person name="Sun Q."/>
        </authorList>
    </citation>
    <scope>NUCLEOTIDE SEQUENCE</scope>
    <source>
        <strain evidence="2">JC732</strain>
    </source>
</reference>
<feature type="chain" id="PRO_5040883205" description="Carboxypeptidase regulatory-like domain-containing protein" evidence="1">
    <location>
        <begin position="24"/>
        <end position="244"/>
    </location>
</feature>
<keyword evidence="1" id="KW-0732">Signal</keyword>
<evidence type="ECO:0008006" key="4">
    <source>
        <dbReference type="Google" id="ProtNLM"/>
    </source>
</evidence>
<dbReference type="Proteomes" id="UP001139103">
    <property type="component" value="Unassembled WGS sequence"/>
</dbReference>
<dbReference type="EMBL" id="JAJKFT010000010">
    <property type="protein sequence ID" value="MCC9630403.1"/>
    <property type="molecule type" value="Genomic_DNA"/>
</dbReference>
<sequence length="244" mass="25963">MTQRKRLSAILAAILLGTASWLAGESPAQQPVDSAPKLHTVTVRGSCIDDQMKPLADVLVTVARRLPNYGPLVIVGETRTNAAGEFVLPKVETALPEDGDLVAAASKAGLASAYTYLREPTDGLLDKKQLTLKSDPGVLSGVVKDVDGRPIPGVTVFLPSVGPYALAGIFQSVTDANGRYEIKDHSRWKSGSTYVTNLTTGQKLGVAAIPLRLQHPDYSPGQTWCEGIPQTIDFTLKPLAHAPE</sequence>
<evidence type="ECO:0000256" key="1">
    <source>
        <dbReference type="SAM" id="SignalP"/>
    </source>
</evidence>
<dbReference type="AlphaFoldDB" id="A0A9X1SHH1"/>
<protein>
    <recommendedName>
        <fullName evidence="4">Carboxypeptidase regulatory-like domain-containing protein</fullName>
    </recommendedName>
</protein>
<evidence type="ECO:0000313" key="3">
    <source>
        <dbReference type="Proteomes" id="UP001139103"/>
    </source>
</evidence>
<keyword evidence="3" id="KW-1185">Reference proteome</keyword>
<comment type="caution">
    <text evidence="2">The sequence shown here is derived from an EMBL/GenBank/DDBJ whole genome shotgun (WGS) entry which is preliminary data.</text>
</comment>
<dbReference type="InterPro" id="IPR008969">
    <property type="entry name" value="CarboxyPept-like_regulatory"/>
</dbReference>
<name>A0A9X1SHH1_9BACT</name>
<proteinExistence type="predicted"/>
<gene>
    <name evidence="2" type="ORF">LOC68_18570</name>
</gene>
<dbReference type="SUPFAM" id="SSF49464">
    <property type="entry name" value="Carboxypeptidase regulatory domain-like"/>
    <property type="match status" value="1"/>
</dbReference>
<organism evidence="2 3">
    <name type="scientific">Blastopirellula sediminis</name>
    <dbReference type="NCBI Taxonomy" id="2894196"/>
    <lineage>
        <taxon>Bacteria</taxon>
        <taxon>Pseudomonadati</taxon>
        <taxon>Planctomycetota</taxon>
        <taxon>Planctomycetia</taxon>
        <taxon>Pirellulales</taxon>
        <taxon>Pirellulaceae</taxon>
        <taxon>Blastopirellula</taxon>
    </lineage>
</organism>
<dbReference type="RefSeq" id="WP_230221515.1">
    <property type="nucleotide sequence ID" value="NZ_JAJKFT010000010.1"/>
</dbReference>
<accession>A0A9X1SHH1</accession>
<feature type="signal peptide" evidence="1">
    <location>
        <begin position="1"/>
        <end position="23"/>
    </location>
</feature>
<evidence type="ECO:0000313" key="2">
    <source>
        <dbReference type="EMBL" id="MCC9630403.1"/>
    </source>
</evidence>